<keyword evidence="1" id="KW-0732">Signal</keyword>
<keyword evidence="3" id="KW-1185">Reference proteome</keyword>
<protein>
    <submittedName>
        <fullName evidence="2">Uncharacterized protein</fullName>
    </submittedName>
</protein>
<feature type="signal peptide" evidence="1">
    <location>
        <begin position="1"/>
        <end position="23"/>
    </location>
</feature>
<dbReference type="GO" id="GO:0005230">
    <property type="term" value="F:extracellular ligand-gated monoatomic ion channel activity"/>
    <property type="evidence" value="ECO:0007669"/>
    <property type="project" value="InterPro"/>
</dbReference>
<dbReference type="SUPFAM" id="SSF63712">
    <property type="entry name" value="Nicotinic receptor ligand binding domain-like"/>
    <property type="match status" value="1"/>
</dbReference>
<accession>A0A226EC39</accession>
<dbReference type="InterPro" id="IPR036734">
    <property type="entry name" value="Neur_chan_lig-bd_sf"/>
</dbReference>
<name>A0A226EC39_FOLCA</name>
<comment type="caution">
    <text evidence="2">The sequence shown here is derived from an EMBL/GenBank/DDBJ whole genome shotgun (WGS) entry which is preliminary data.</text>
</comment>
<gene>
    <name evidence="2" type="ORF">Fcan01_10738</name>
</gene>
<reference evidence="2 3" key="1">
    <citation type="submission" date="2015-12" db="EMBL/GenBank/DDBJ databases">
        <title>The genome of Folsomia candida.</title>
        <authorList>
            <person name="Faddeeva A."/>
            <person name="Derks M.F."/>
            <person name="Anvar Y."/>
            <person name="Smit S."/>
            <person name="Van Straalen N."/>
            <person name="Roelofs D."/>
        </authorList>
    </citation>
    <scope>NUCLEOTIDE SEQUENCE [LARGE SCALE GENOMIC DNA]</scope>
    <source>
        <strain evidence="2 3">VU population</strain>
        <tissue evidence="2">Whole body</tissue>
    </source>
</reference>
<dbReference type="Proteomes" id="UP000198287">
    <property type="component" value="Unassembled WGS sequence"/>
</dbReference>
<proteinExistence type="predicted"/>
<dbReference type="EMBL" id="LNIX01000005">
    <property type="protein sequence ID" value="OXA55123.1"/>
    <property type="molecule type" value="Genomic_DNA"/>
</dbReference>
<evidence type="ECO:0000256" key="1">
    <source>
        <dbReference type="SAM" id="SignalP"/>
    </source>
</evidence>
<evidence type="ECO:0000313" key="2">
    <source>
        <dbReference type="EMBL" id="OXA55123.1"/>
    </source>
</evidence>
<feature type="chain" id="PRO_5012240271" evidence="1">
    <location>
        <begin position="24"/>
        <end position="238"/>
    </location>
</feature>
<dbReference type="AlphaFoldDB" id="A0A226EC39"/>
<dbReference type="Gene3D" id="2.70.170.10">
    <property type="entry name" value="Neurotransmitter-gated ion-channel ligand-binding domain"/>
    <property type="match status" value="1"/>
</dbReference>
<sequence length="238" mass="26241">MSRYLLLLSLFATSLSLITTSLAQDNCPTLQLHSNCTNRTNVKEFDKAYDNSPTKLTTSPTVVTLTANAKLVAISDAPEPKVSINFDIWQSWNDVRLAFHEASSLGCNKSSIRKDVIYPPLSIWVPSMLTGFYNIGDQQILIGSNGDVFRQVLAGIDAPLRKLGNNKFNTNVLFSPKELEDDVVYQWSPKPVTVSDNKIRGCGIVGVPTTCPTSEETEGGDDIRKSCIRVMIDISCDY</sequence>
<dbReference type="GO" id="GO:0016020">
    <property type="term" value="C:membrane"/>
    <property type="evidence" value="ECO:0007669"/>
    <property type="project" value="InterPro"/>
</dbReference>
<organism evidence="2 3">
    <name type="scientific">Folsomia candida</name>
    <name type="common">Springtail</name>
    <dbReference type="NCBI Taxonomy" id="158441"/>
    <lineage>
        <taxon>Eukaryota</taxon>
        <taxon>Metazoa</taxon>
        <taxon>Ecdysozoa</taxon>
        <taxon>Arthropoda</taxon>
        <taxon>Hexapoda</taxon>
        <taxon>Collembola</taxon>
        <taxon>Entomobryomorpha</taxon>
        <taxon>Isotomoidea</taxon>
        <taxon>Isotomidae</taxon>
        <taxon>Proisotominae</taxon>
        <taxon>Folsomia</taxon>
    </lineage>
</organism>
<evidence type="ECO:0000313" key="3">
    <source>
        <dbReference type="Proteomes" id="UP000198287"/>
    </source>
</evidence>